<organism evidence="2 3">
    <name type="scientific">Paenibacillus gansuensis</name>
    <dbReference type="NCBI Taxonomy" id="306542"/>
    <lineage>
        <taxon>Bacteria</taxon>
        <taxon>Bacillati</taxon>
        <taxon>Bacillota</taxon>
        <taxon>Bacilli</taxon>
        <taxon>Bacillales</taxon>
        <taxon>Paenibacillaceae</taxon>
        <taxon>Paenibacillus</taxon>
    </lineage>
</organism>
<feature type="signal peptide" evidence="1">
    <location>
        <begin position="1"/>
        <end position="31"/>
    </location>
</feature>
<evidence type="ECO:0000313" key="2">
    <source>
        <dbReference type="EMBL" id="MFD2611774.1"/>
    </source>
</evidence>
<proteinExistence type="predicted"/>
<reference evidence="3" key="1">
    <citation type="journal article" date="2019" name="Int. J. Syst. Evol. Microbiol.">
        <title>The Global Catalogue of Microorganisms (GCM) 10K type strain sequencing project: providing services to taxonomists for standard genome sequencing and annotation.</title>
        <authorList>
            <consortium name="The Broad Institute Genomics Platform"/>
            <consortium name="The Broad Institute Genome Sequencing Center for Infectious Disease"/>
            <person name="Wu L."/>
            <person name="Ma J."/>
        </authorList>
    </citation>
    <scope>NUCLEOTIDE SEQUENCE [LARGE SCALE GENOMIC DNA]</scope>
    <source>
        <strain evidence="3">KCTC 3950</strain>
    </source>
</reference>
<dbReference type="PANTHER" id="PTHR30105">
    <property type="entry name" value="UNCHARACTERIZED YIBQ-RELATED"/>
    <property type="match status" value="1"/>
</dbReference>
<protein>
    <submittedName>
        <fullName evidence="2">Divergent polysaccharide deacetylase family protein</fullName>
    </submittedName>
</protein>
<dbReference type="InterPro" id="IPR011330">
    <property type="entry name" value="Glyco_hydro/deAcase_b/a-brl"/>
</dbReference>
<dbReference type="PANTHER" id="PTHR30105:SF2">
    <property type="entry name" value="DIVERGENT POLYSACCHARIDE DEACETYLASE SUPERFAMILY"/>
    <property type="match status" value="1"/>
</dbReference>
<dbReference type="CDD" id="cd10936">
    <property type="entry name" value="CE4_DAC2"/>
    <property type="match status" value="1"/>
</dbReference>
<dbReference type="Pfam" id="PF04748">
    <property type="entry name" value="Polysacc_deac_2"/>
    <property type="match status" value="1"/>
</dbReference>
<keyword evidence="3" id="KW-1185">Reference proteome</keyword>
<evidence type="ECO:0000256" key="1">
    <source>
        <dbReference type="SAM" id="SignalP"/>
    </source>
</evidence>
<dbReference type="Proteomes" id="UP001597541">
    <property type="component" value="Unassembled WGS sequence"/>
</dbReference>
<dbReference type="Gene3D" id="3.20.20.370">
    <property type="entry name" value="Glycoside hydrolase/deacetylase"/>
    <property type="match status" value="1"/>
</dbReference>
<evidence type="ECO:0000313" key="3">
    <source>
        <dbReference type="Proteomes" id="UP001597541"/>
    </source>
</evidence>
<feature type="chain" id="PRO_5046755166" evidence="1">
    <location>
        <begin position="32"/>
        <end position="269"/>
    </location>
</feature>
<dbReference type="PROSITE" id="PS51257">
    <property type="entry name" value="PROKAR_LIPOPROTEIN"/>
    <property type="match status" value="1"/>
</dbReference>
<dbReference type="InterPro" id="IPR006837">
    <property type="entry name" value="Divergent_DAC"/>
</dbReference>
<dbReference type="RefSeq" id="WP_377600743.1">
    <property type="nucleotide sequence ID" value="NZ_JBHUME010000005.1"/>
</dbReference>
<keyword evidence="1" id="KW-0732">Signal</keyword>
<gene>
    <name evidence="2" type="ORF">ACFSUF_04980</name>
</gene>
<sequence>MKLVKRWKLLLVSLCAITISCYMLPTLSAASAVPAEMYTQAEKRIAVVIDDFGNNMKGTEEMLKLPIPLTVAVMPLLPSSRRDAETAHRLGKEVIVHLPMEPVRGKKSWLGPGAITTDLTNEEIRSRVLAAIDSVPFAVGMNNHMGSKATADPRVMKVVLEVCKDKGLFFLDSRTSFKSVIPQVAEQVGVPVVRNAVFLDDVYSAAHVSKQISKLKMYLDSHQTCVTIGHVGPPGKITSALLAQSIPTFKTTRFVTVSELLPKPLPQIP</sequence>
<accession>A0ABW5P9N4</accession>
<name>A0ABW5P9N4_9BACL</name>
<comment type="caution">
    <text evidence="2">The sequence shown here is derived from an EMBL/GenBank/DDBJ whole genome shotgun (WGS) entry which is preliminary data.</text>
</comment>
<dbReference type="SUPFAM" id="SSF88713">
    <property type="entry name" value="Glycoside hydrolase/deacetylase"/>
    <property type="match status" value="1"/>
</dbReference>
<dbReference type="EMBL" id="JBHUME010000005">
    <property type="protein sequence ID" value="MFD2611774.1"/>
    <property type="molecule type" value="Genomic_DNA"/>
</dbReference>